<evidence type="ECO:0000313" key="2">
    <source>
        <dbReference type="Proteomes" id="UP001055811"/>
    </source>
</evidence>
<proteinExistence type="predicted"/>
<comment type="caution">
    <text evidence="1">The sequence shown here is derived from an EMBL/GenBank/DDBJ whole genome shotgun (WGS) entry which is preliminary data.</text>
</comment>
<name>A0ACB9F1D7_CICIN</name>
<protein>
    <submittedName>
        <fullName evidence="1">Uncharacterized protein</fullName>
    </submittedName>
</protein>
<organism evidence="1 2">
    <name type="scientific">Cichorium intybus</name>
    <name type="common">Chicory</name>
    <dbReference type="NCBI Taxonomy" id="13427"/>
    <lineage>
        <taxon>Eukaryota</taxon>
        <taxon>Viridiplantae</taxon>
        <taxon>Streptophyta</taxon>
        <taxon>Embryophyta</taxon>
        <taxon>Tracheophyta</taxon>
        <taxon>Spermatophyta</taxon>
        <taxon>Magnoliopsida</taxon>
        <taxon>eudicotyledons</taxon>
        <taxon>Gunneridae</taxon>
        <taxon>Pentapetalae</taxon>
        <taxon>asterids</taxon>
        <taxon>campanulids</taxon>
        <taxon>Asterales</taxon>
        <taxon>Asteraceae</taxon>
        <taxon>Cichorioideae</taxon>
        <taxon>Cichorieae</taxon>
        <taxon>Cichoriinae</taxon>
        <taxon>Cichorium</taxon>
    </lineage>
</organism>
<accession>A0ACB9F1D7</accession>
<dbReference type="Proteomes" id="UP001055811">
    <property type="component" value="Linkage Group LG03"/>
</dbReference>
<keyword evidence="2" id="KW-1185">Reference proteome</keyword>
<gene>
    <name evidence="1" type="ORF">L2E82_14481</name>
</gene>
<evidence type="ECO:0000313" key="1">
    <source>
        <dbReference type="EMBL" id="KAI3764472.1"/>
    </source>
</evidence>
<dbReference type="EMBL" id="CM042011">
    <property type="protein sequence ID" value="KAI3764472.1"/>
    <property type="molecule type" value="Genomic_DNA"/>
</dbReference>
<reference evidence="1 2" key="2">
    <citation type="journal article" date="2022" name="Mol. Ecol. Resour.">
        <title>The genomes of chicory, endive, great burdock and yacon provide insights into Asteraceae paleo-polyploidization history and plant inulin production.</title>
        <authorList>
            <person name="Fan W."/>
            <person name="Wang S."/>
            <person name="Wang H."/>
            <person name="Wang A."/>
            <person name="Jiang F."/>
            <person name="Liu H."/>
            <person name="Zhao H."/>
            <person name="Xu D."/>
            <person name="Zhang Y."/>
        </authorList>
    </citation>
    <scope>NUCLEOTIDE SEQUENCE [LARGE SCALE GENOMIC DNA]</scope>
    <source>
        <strain evidence="2">cv. Punajuju</strain>
        <tissue evidence="1">Leaves</tissue>
    </source>
</reference>
<reference evidence="2" key="1">
    <citation type="journal article" date="2022" name="Mol. Ecol. Resour.">
        <title>The genomes of chicory, endive, great burdock and yacon provide insights into Asteraceae palaeo-polyploidization history and plant inulin production.</title>
        <authorList>
            <person name="Fan W."/>
            <person name="Wang S."/>
            <person name="Wang H."/>
            <person name="Wang A."/>
            <person name="Jiang F."/>
            <person name="Liu H."/>
            <person name="Zhao H."/>
            <person name="Xu D."/>
            <person name="Zhang Y."/>
        </authorList>
    </citation>
    <scope>NUCLEOTIDE SEQUENCE [LARGE SCALE GENOMIC DNA]</scope>
    <source>
        <strain evidence="2">cv. Punajuju</strain>
    </source>
</reference>
<sequence length="423" mass="49065">MARRIGQNPLPEDLPTHPWLQFPATINDARRQRYFGELAKIYKKDIHVPPSLDWDFAATVGLDHRLAPFTTKIHAATGFTCHAWDRLFHIQEPIFREITLEFISTVQFDQHKELMDRTAFSFRLGGVSRECSVLDLGIRLGLYTREETVFPGFSTFFEACLKHPPQEFHLADVWRLLADEVFDSHTAVESRIRSHVHRLLHRLVATTVNHRKGCEKVPSDDVFYLWCLRSEGVCLNIPYTLAVFLSRKAKGAKAKSPITGGHFISRLAMSYGVFSSPHARGLTRTGPRFMNMSYLYQMRVVDQDDHGAYFIPADDPVEQGDDMDAQPEPEPQPDPQPQPQPQPQPDPRAHRRRRQRSPLQHDAPEQEIDLRFLSQQISRMDLSRERDTQRIERSIQGIERDIQIIERDILRRQVHDQWVSHTM</sequence>